<keyword evidence="2" id="KW-1185">Reference proteome</keyword>
<name>A0A654LYC0_9ARCH</name>
<dbReference type="Proteomes" id="UP000058925">
    <property type="component" value="Chromosome"/>
</dbReference>
<protein>
    <submittedName>
        <fullName evidence="1">Uncharacterized protein</fullName>
    </submittedName>
</protein>
<dbReference type="EMBL" id="CP012850">
    <property type="protein sequence ID" value="ALI35251.1"/>
    <property type="molecule type" value="Genomic_DNA"/>
</dbReference>
<proteinExistence type="predicted"/>
<dbReference type="RefSeq" id="WP_196817761.1">
    <property type="nucleotide sequence ID" value="NZ_CP012850.1"/>
</dbReference>
<dbReference type="KEGG" id="taa:NMY3_01046"/>
<evidence type="ECO:0000313" key="2">
    <source>
        <dbReference type="Proteomes" id="UP000058925"/>
    </source>
</evidence>
<sequence length="104" mass="11668">MNNKGEKEGYAWSEWLDFNHSIITTTANLDKPGVFKVHASMKILYIGGGINIKQSLLESLSDPCISKAKRFSYLVTENAEDVKDQLLKEYRESHGGSLPTCMDN</sequence>
<accession>A0A654LYC0</accession>
<dbReference type="GeneID" id="60421160"/>
<organism evidence="1 2">
    <name type="scientific">Candidatus Nitrosocosmicus oleophilus</name>
    <dbReference type="NCBI Taxonomy" id="1353260"/>
    <lineage>
        <taxon>Archaea</taxon>
        <taxon>Nitrososphaerota</taxon>
        <taxon>Nitrososphaeria</taxon>
        <taxon>Nitrososphaerales</taxon>
        <taxon>Nitrososphaeraceae</taxon>
        <taxon>Candidatus Nitrosocosmicus</taxon>
    </lineage>
</organism>
<dbReference type="AlphaFoldDB" id="A0A654LYC0"/>
<gene>
    <name evidence="1" type="ORF">NMY3_01046</name>
</gene>
<reference evidence="2" key="1">
    <citation type="submission" date="2015-10" db="EMBL/GenBank/DDBJ databases">
        <title>Niche specialization of a soil ammonia-oxidizing archaeon, Candidatus Nitrosocosmicus oleophilus.</title>
        <authorList>
            <person name="Jung M.-Y."/>
            <person name="Rhee S.-K."/>
        </authorList>
    </citation>
    <scope>NUCLEOTIDE SEQUENCE [LARGE SCALE GENOMIC DNA]</scope>
    <source>
        <strain evidence="2">MY3</strain>
    </source>
</reference>
<evidence type="ECO:0000313" key="1">
    <source>
        <dbReference type="EMBL" id="ALI35251.1"/>
    </source>
</evidence>
<dbReference type="OrthoDB" id="9435at2157"/>